<evidence type="ECO:0000256" key="2">
    <source>
        <dbReference type="ARBA" id="ARBA00022552"/>
    </source>
</evidence>
<evidence type="ECO:0000313" key="8">
    <source>
        <dbReference type="EMBL" id="RSN70589.1"/>
    </source>
</evidence>
<keyword evidence="1 7" id="KW-0690">Ribosome biogenesis</keyword>
<organism evidence="8 9">
    <name type="scientific">Candidatus Korarchaeum cryptofilum</name>
    <dbReference type="NCBI Taxonomy" id="498846"/>
    <lineage>
        <taxon>Archaea</taxon>
        <taxon>Thermoproteota</taxon>
        <taxon>Candidatus Korarchaeia</taxon>
        <taxon>Candidatus Korarchaeales</taxon>
        <taxon>Candidatus Korarchaeaceae</taxon>
        <taxon>Candidatus Korarchaeum</taxon>
    </lineage>
</organism>
<comment type="function">
    <text evidence="7">Broad-specificity nucleoside monophosphate (NMP) kinase that catalyzes the reversible transfer of the terminal phosphate group between nucleoside triphosphates and monophosphates. Has also ATPase activity. Involved in the late maturation steps of the 30S ribosomal particles, specifically 16S rRNA maturation. While NMP activity is not required for ribosome maturation, ATPase activity is. Associates transiently with small ribosomal subunit protein uS11. ATP hydrolysis breaks the interaction with uS11. May temporarily remove uS11 from the ribosome to enable a conformational change of the ribosomal RNA that is needed for the final maturation step of the small ribosomal subunit.</text>
</comment>
<reference evidence="8 9" key="1">
    <citation type="submission" date="2018-10" db="EMBL/GenBank/DDBJ databases">
        <title>Co-occurring genomic capacity for anaerobic methane metabolism and dissimilatory sulfite reduction discovered in the Korarchaeota.</title>
        <authorList>
            <person name="Mckay L.J."/>
            <person name="Dlakic M."/>
            <person name="Fields M.W."/>
            <person name="Delmont T.O."/>
            <person name="Eren A.M."/>
            <person name="Jay Z.J."/>
            <person name="Klingelsmith K.B."/>
            <person name="Rusch D.B."/>
            <person name="Inskeep W.P."/>
        </authorList>
    </citation>
    <scope>NUCLEOTIDE SEQUENCE [LARGE SCALE GENOMIC DNA]</scope>
    <source>
        <strain evidence="8 9">WS</strain>
    </source>
</reference>
<evidence type="ECO:0000256" key="3">
    <source>
        <dbReference type="ARBA" id="ARBA00022679"/>
    </source>
</evidence>
<dbReference type="GO" id="GO:0005524">
    <property type="term" value="F:ATP binding"/>
    <property type="evidence" value="ECO:0007669"/>
    <property type="project" value="UniProtKB-UniRule"/>
</dbReference>
<dbReference type="Proteomes" id="UP000278149">
    <property type="component" value="Unassembled WGS sequence"/>
</dbReference>
<accession>A0A429G9V0</accession>
<comment type="catalytic activity">
    <reaction evidence="7">
        <text>ATP + H2O = ADP + phosphate + H(+)</text>
        <dbReference type="Rhea" id="RHEA:13065"/>
        <dbReference type="ChEBI" id="CHEBI:15377"/>
        <dbReference type="ChEBI" id="CHEBI:15378"/>
        <dbReference type="ChEBI" id="CHEBI:30616"/>
        <dbReference type="ChEBI" id="CHEBI:43474"/>
        <dbReference type="ChEBI" id="CHEBI:456216"/>
    </reaction>
</comment>
<dbReference type="PANTHER" id="PTHR12595">
    <property type="entry name" value="POS9-ACTIVATING FACTOR FAP7-RELATED"/>
    <property type="match status" value="1"/>
</dbReference>
<gene>
    <name evidence="8" type="ORF">D9Q81_00855</name>
</gene>
<proteinExistence type="inferred from homology"/>
<dbReference type="AlphaFoldDB" id="A0A429G9V0"/>
<dbReference type="GO" id="GO:0016887">
    <property type="term" value="F:ATP hydrolysis activity"/>
    <property type="evidence" value="ECO:0007669"/>
    <property type="project" value="InterPro"/>
</dbReference>
<evidence type="ECO:0000256" key="1">
    <source>
        <dbReference type="ARBA" id="ARBA00022517"/>
    </source>
</evidence>
<evidence type="ECO:0000256" key="6">
    <source>
        <dbReference type="ARBA" id="ARBA00022840"/>
    </source>
</evidence>
<keyword evidence="3 7" id="KW-0808">Transferase</keyword>
<dbReference type="InterPro" id="IPR020618">
    <property type="entry name" value="Adenyl_kinase_AK6"/>
</dbReference>
<keyword evidence="4 7" id="KW-0547">Nucleotide-binding</keyword>
<protein>
    <recommendedName>
        <fullName evidence="7">Putative adenylate kinase</fullName>
        <shortName evidence="7">AK</shortName>
        <ecNumber evidence="7">2.7.4.3</ecNumber>
    </recommendedName>
    <alternativeName>
        <fullName evidence="7">ATP-AMP transphosphorylase</fullName>
    </alternativeName>
</protein>
<dbReference type="Pfam" id="PF13238">
    <property type="entry name" value="AAA_18"/>
    <property type="match status" value="1"/>
</dbReference>
<sequence length="196" mass="21878">MTGLHHRSLGEGHMGNINISGLIVVIGTPGSGKTRVAKLIAESLGCRYLNVGELSLEKGYVLGRDEERGSYIIDEERVREELSRIEDTIVVETISPYAIPQDKVSLVIVVRCRPSILLERLRGRGYSKSKIRENLEYEAIDGPLFDAMQIADVDKIVEIDGCEGNDEEIYDALRGIKKGVGRFNWSQDFLSILEEI</sequence>
<dbReference type="EMBL" id="RCOR01000006">
    <property type="protein sequence ID" value="RSN70589.1"/>
    <property type="molecule type" value="Genomic_DNA"/>
</dbReference>
<name>A0A429G9V0_9CREN</name>
<dbReference type="PANTHER" id="PTHR12595:SF0">
    <property type="entry name" value="ADENYLATE KINASE ISOENZYME 6"/>
    <property type="match status" value="1"/>
</dbReference>
<feature type="binding site" evidence="7">
    <location>
        <position position="33"/>
    </location>
    <ligand>
        <name>ATP</name>
        <dbReference type="ChEBI" id="CHEBI:30616"/>
    </ligand>
</feature>
<dbReference type="InterPro" id="IPR027417">
    <property type="entry name" value="P-loop_NTPase"/>
</dbReference>
<comment type="caution">
    <text evidence="7">Lacks conserved residue(s) required for the propagation of feature annotation.</text>
</comment>
<comment type="catalytic activity">
    <reaction evidence="7">
        <text>AMP + ATP = 2 ADP</text>
        <dbReference type="Rhea" id="RHEA:12973"/>
        <dbReference type="ChEBI" id="CHEBI:30616"/>
        <dbReference type="ChEBI" id="CHEBI:456215"/>
        <dbReference type="ChEBI" id="CHEBI:456216"/>
        <dbReference type="EC" id="2.7.4.3"/>
    </reaction>
</comment>
<dbReference type="Gene3D" id="3.40.50.300">
    <property type="entry name" value="P-loop containing nucleotide triphosphate hydrolases"/>
    <property type="match status" value="1"/>
</dbReference>
<comment type="caution">
    <text evidence="8">The sequence shown here is derived from an EMBL/GenBank/DDBJ whole genome shotgun (WGS) entry which is preliminary data.</text>
</comment>
<comment type="similarity">
    <text evidence="7">Belongs to the adenylate kinase family. AK6 subfamily.</text>
</comment>
<evidence type="ECO:0000313" key="9">
    <source>
        <dbReference type="Proteomes" id="UP000278149"/>
    </source>
</evidence>
<feature type="binding site" evidence="7">
    <location>
        <position position="124"/>
    </location>
    <ligand>
        <name>ATP</name>
        <dbReference type="ChEBI" id="CHEBI:30616"/>
    </ligand>
</feature>
<dbReference type="GO" id="GO:0006364">
    <property type="term" value="P:rRNA processing"/>
    <property type="evidence" value="ECO:0007669"/>
    <property type="project" value="UniProtKB-KW"/>
</dbReference>
<evidence type="ECO:0000256" key="7">
    <source>
        <dbReference type="HAMAP-Rule" id="MF_00039"/>
    </source>
</evidence>
<dbReference type="SUPFAM" id="SSF52540">
    <property type="entry name" value="P-loop containing nucleoside triphosphate hydrolases"/>
    <property type="match status" value="1"/>
</dbReference>
<evidence type="ECO:0000256" key="4">
    <source>
        <dbReference type="ARBA" id="ARBA00022741"/>
    </source>
</evidence>
<keyword evidence="5 7" id="KW-0418">Kinase</keyword>
<dbReference type="EC" id="2.7.4.3" evidence="7"/>
<feature type="binding site" evidence="7">
    <location>
        <position position="30"/>
    </location>
    <ligand>
        <name>ATP</name>
        <dbReference type="ChEBI" id="CHEBI:30616"/>
    </ligand>
</feature>
<keyword evidence="2 7" id="KW-0698">rRNA processing</keyword>
<keyword evidence="6 7" id="KW-0067">ATP-binding</keyword>
<dbReference type="HAMAP" id="MF_00039">
    <property type="entry name" value="Adenylate_kinase_AK6"/>
    <property type="match status" value="1"/>
</dbReference>
<comment type="subunit">
    <text evidence="7">Interacts with uS11. Not a structural component of 40S pre-ribosomes, but transiently interacts with them by binding to uS11.</text>
</comment>
<evidence type="ECO:0000256" key="5">
    <source>
        <dbReference type="ARBA" id="ARBA00022777"/>
    </source>
</evidence>
<feature type="binding site" evidence="7">
    <location>
        <position position="34"/>
    </location>
    <ligand>
        <name>ATP</name>
        <dbReference type="ChEBI" id="CHEBI:30616"/>
    </ligand>
</feature>
<feature type="binding site" evidence="7">
    <location>
        <position position="32"/>
    </location>
    <ligand>
        <name>ATP</name>
        <dbReference type="ChEBI" id="CHEBI:30616"/>
    </ligand>
</feature>
<dbReference type="GO" id="GO:0004017">
    <property type="term" value="F:AMP kinase activity"/>
    <property type="evidence" value="ECO:0007669"/>
    <property type="project" value="UniProtKB-UniRule"/>
</dbReference>
<feature type="region of interest" description="LID" evidence="7">
    <location>
        <begin position="123"/>
        <end position="133"/>
    </location>
</feature>
<dbReference type="GO" id="GO:0042274">
    <property type="term" value="P:ribosomal small subunit biogenesis"/>
    <property type="evidence" value="ECO:0007669"/>
    <property type="project" value="UniProtKB-UniRule"/>
</dbReference>